<dbReference type="AlphaFoldDB" id="A0A2W5FBQ9"/>
<comment type="caution">
    <text evidence="1">The sequence shown here is derived from an EMBL/GenBank/DDBJ whole genome shotgun (WGS) entry which is preliminary data.</text>
</comment>
<protein>
    <recommendedName>
        <fullName evidence="3">Type VI secretion system baseplate subunit TssK</fullName>
    </recommendedName>
</protein>
<dbReference type="Proteomes" id="UP000249645">
    <property type="component" value="Unassembled WGS sequence"/>
</dbReference>
<evidence type="ECO:0000313" key="2">
    <source>
        <dbReference type="Proteomes" id="UP000249645"/>
    </source>
</evidence>
<gene>
    <name evidence="1" type="ORF">DI598_04085</name>
</gene>
<accession>A0A2W5FBQ9</accession>
<proteinExistence type="predicted"/>
<organism evidence="1 2">
    <name type="scientific">Pseudopedobacter saltans</name>
    <dbReference type="NCBI Taxonomy" id="151895"/>
    <lineage>
        <taxon>Bacteria</taxon>
        <taxon>Pseudomonadati</taxon>
        <taxon>Bacteroidota</taxon>
        <taxon>Sphingobacteriia</taxon>
        <taxon>Sphingobacteriales</taxon>
        <taxon>Sphingobacteriaceae</taxon>
        <taxon>Pseudopedobacter</taxon>
    </lineage>
</organism>
<dbReference type="EMBL" id="QFOI01000043">
    <property type="protein sequence ID" value="PZP51087.1"/>
    <property type="molecule type" value="Genomic_DNA"/>
</dbReference>
<reference evidence="1 2" key="1">
    <citation type="submission" date="2017-11" db="EMBL/GenBank/DDBJ databases">
        <title>Infants hospitalized years apart are colonized by the same room-sourced microbial strains.</title>
        <authorList>
            <person name="Brooks B."/>
            <person name="Olm M.R."/>
            <person name="Firek B.A."/>
            <person name="Baker R."/>
            <person name="Thomas B.C."/>
            <person name="Morowitz M.J."/>
            <person name="Banfield J.F."/>
        </authorList>
    </citation>
    <scope>NUCLEOTIDE SEQUENCE [LARGE SCALE GENOMIC DNA]</scope>
    <source>
        <strain evidence="1">S2_009_000_R2_76</strain>
    </source>
</reference>
<evidence type="ECO:0000313" key="1">
    <source>
        <dbReference type="EMBL" id="PZP51087.1"/>
    </source>
</evidence>
<name>A0A2W5FBQ9_9SPHI</name>
<sequence length="386" mass="43558">MKRYLPNNWTDGMKINKTHFIGEFNAQTQQQILNNEAFLYPHNYGLLPSINQQKNNLLFLNLDNQQMIELKAIKCNAITSNGIRIAVGDTENQDLGVQLQHEVASLRVGVESLLDLGEDEFYILLSIDPYNRIPYGDIITDETPPRHPYTAPSLKLSIIHYRQLVNTGIANVLPIGKLLVKNNNVSLDDSYIPPCQMVASHESLVDILEQWRVFLSNMEVLSLTIIQKVMQKKQQNELSIPVVQVCESIVQYISTILDHFNMDGLYYTPSKMISTLAGLARTINNTFSMYAGSGEEEVFAYFSEKCGIDQGLYKKVTAEACHIHYNHIDCIPSIKAISSFVTTTRQLFEALASLDYIGKRKEAGIFVKEEALTMKKPGRLGTFLAD</sequence>
<evidence type="ECO:0008006" key="3">
    <source>
        <dbReference type="Google" id="ProtNLM"/>
    </source>
</evidence>